<evidence type="ECO:0000256" key="1">
    <source>
        <dbReference type="SAM" id="SignalP"/>
    </source>
</evidence>
<sequence>MRKLIVLSLLTLPSFPIFALDLDKADKSISCMNQAGVIALSFERSLNDKEKAAIWTQKHVDHYRQAVNYGLSPDVVIDTFQRHVSGKLMFLDGRVRKSDFSLETPRSIQNDISHYNKRRGLLTQSCASAETLDPLKS</sequence>
<gene>
    <name evidence="2" type="ORF">KP803_00685</name>
</gene>
<dbReference type="EMBL" id="JAJHVV010000001">
    <property type="protein sequence ID" value="MCK6261783.1"/>
    <property type="molecule type" value="Genomic_DNA"/>
</dbReference>
<comment type="caution">
    <text evidence="2">The sequence shown here is derived from an EMBL/GenBank/DDBJ whole genome shotgun (WGS) entry which is preliminary data.</text>
</comment>
<dbReference type="Proteomes" id="UP001139559">
    <property type="component" value="Unassembled WGS sequence"/>
</dbReference>
<keyword evidence="1" id="KW-0732">Signal</keyword>
<dbReference type="RefSeq" id="WP_248006907.1">
    <property type="nucleotide sequence ID" value="NZ_JAJHVV010000001.1"/>
</dbReference>
<proteinExistence type="predicted"/>
<accession>A0A9X1XHC5</accession>
<evidence type="ECO:0000313" key="2">
    <source>
        <dbReference type="EMBL" id="MCK6261783.1"/>
    </source>
</evidence>
<dbReference type="AlphaFoldDB" id="A0A9X1XHC5"/>
<name>A0A9X1XHC5_9VIBR</name>
<evidence type="ECO:0000313" key="3">
    <source>
        <dbReference type="Proteomes" id="UP001139559"/>
    </source>
</evidence>
<reference evidence="2" key="1">
    <citation type="submission" date="2021-11" db="EMBL/GenBank/DDBJ databases">
        <title>Vibrio ZSDE26 sp. nov. and Vibrio ZSDZ34 sp. nov., isolated from coastal seawater in Qingdao.</title>
        <authorList>
            <person name="Zhang P."/>
        </authorList>
    </citation>
    <scope>NUCLEOTIDE SEQUENCE</scope>
    <source>
        <strain evidence="2">ZSDE26</strain>
    </source>
</reference>
<feature type="signal peptide" evidence="1">
    <location>
        <begin position="1"/>
        <end position="19"/>
    </location>
</feature>
<protein>
    <submittedName>
        <fullName evidence="2">Uncharacterized protein</fullName>
    </submittedName>
</protein>
<feature type="chain" id="PRO_5040814959" evidence="1">
    <location>
        <begin position="20"/>
        <end position="137"/>
    </location>
</feature>
<keyword evidence="3" id="KW-1185">Reference proteome</keyword>
<organism evidence="2 3">
    <name type="scientific">Vibrio amylolyticus</name>
    <dbReference type="NCBI Taxonomy" id="2847292"/>
    <lineage>
        <taxon>Bacteria</taxon>
        <taxon>Pseudomonadati</taxon>
        <taxon>Pseudomonadota</taxon>
        <taxon>Gammaproteobacteria</taxon>
        <taxon>Vibrionales</taxon>
        <taxon>Vibrionaceae</taxon>
        <taxon>Vibrio</taxon>
    </lineage>
</organism>